<proteinExistence type="inferred from homology"/>
<dbReference type="GO" id="GO:0000139">
    <property type="term" value="C:Golgi membrane"/>
    <property type="evidence" value="ECO:0007669"/>
    <property type="project" value="UniProtKB-SubCell"/>
</dbReference>
<comment type="caution">
    <text evidence="8">The sequence shown here is derived from an EMBL/GenBank/DDBJ whole genome shotgun (WGS) entry which is preliminary data.</text>
</comment>
<keyword evidence="5" id="KW-0333">Golgi apparatus</keyword>
<dbReference type="AlphaFoldDB" id="S8C4A5"/>
<protein>
    <recommendedName>
        <fullName evidence="7">Exostosin GT47 domain-containing protein</fullName>
    </recommendedName>
</protein>
<feature type="domain" description="Exostosin GT47" evidence="7">
    <location>
        <begin position="37"/>
        <end position="327"/>
    </location>
</feature>
<reference evidence="8 9" key="1">
    <citation type="journal article" date="2013" name="BMC Genomics">
        <title>The miniature genome of a carnivorous plant Genlisea aurea contains a low number of genes and short non-coding sequences.</title>
        <authorList>
            <person name="Leushkin E.V."/>
            <person name="Sutormin R.A."/>
            <person name="Nabieva E.R."/>
            <person name="Penin A.A."/>
            <person name="Kondrashov A.S."/>
            <person name="Logacheva M.D."/>
        </authorList>
    </citation>
    <scope>NUCLEOTIDE SEQUENCE [LARGE SCALE GENOMIC DNA]</scope>
</reference>
<evidence type="ECO:0000256" key="3">
    <source>
        <dbReference type="ARBA" id="ARBA00022676"/>
    </source>
</evidence>
<keyword evidence="3" id="KW-0808">Transferase</keyword>
<dbReference type="PANTHER" id="PTHR11062">
    <property type="entry name" value="EXOSTOSIN HEPARAN SULFATE GLYCOSYLTRANSFERASE -RELATED"/>
    <property type="match status" value="1"/>
</dbReference>
<keyword evidence="4" id="KW-0735">Signal-anchor</keyword>
<comment type="subcellular location">
    <subcellularLocation>
        <location evidence="1">Golgi apparatus membrane</location>
        <topology evidence="1">Single-pass type II membrane protein</topology>
    </subcellularLocation>
</comment>
<comment type="similarity">
    <text evidence="2">Belongs to the glycosyltransferase 47 family.</text>
</comment>
<dbReference type="GO" id="GO:0080116">
    <property type="term" value="F:glucuronoxylan glucuronosyltransferase activity"/>
    <property type="evidence" value="ECO:0007669"/>
    <property type="project" value="TreeGrafter"/>
</dbReference>
<dbReference type="GO" id="GO:0009834">
    <property type="term" value="P:plant-type secondary cell wall biogenesis"/>
    <property type="evidence" value="ECO:0007669"/>
    <property type="project" value="TreeGrafter"/>
</dbReference>
<dbReference type="PANTHER" id="PTHR11062:SF200">
    <property type="entry name" value="BETA-1,4-XYLOSYLTRANSFERASE IRX10L-RELATED"/>
    <property type="match status" value="1"/>
</dbReference>
<dbReference type="GO" id="GO:0010417">
    <property type="term" value="P:glucuronoxylan biosynthetic process"/>
    <property type="evidence" value="ECO:0007669"/>
    <property type="project" value="TreeGrafter"/>
</dbReference>
<evidence type="ECO:0000259" key="7">
    <source>
        <dbReference type="Pfam" id="PF03016"/>
    </source>
</evidence>
<evidence type="ECO:0000256" key="6">
    <source>
        <dbReference type="SAM" id="SignalP"/>
    </source>
</evidence>
<evidence type="ECO:0000256" key="5">
    <source>
        <dbReference type="ARBA" id="ARBA00023034"/>
    </source>
</evidence>
<keyword evidence="4" id="KW-0812">Transmembrane</keyword>
<dbReference type="Proteomes" id="UP000015453">
    <property type="component" value="Unassembled WGS sequence"/>
</dbReference>
<dbReference type="Pfam" id="PF03016">
    <property type="entry name" value="Exostosin_GT47"/>
    <property type="match status" value="1"/>
</dbReference>
<evidence type="ECO:0000256" key="2">
    <source>
        <dbReference type="ARBA" id="ARBA00010271"/>
    </source>
</evidence>
<dbReference type="GO" id="GO:0047517">
    <property type="term" value="F:1,4-beta-D-xylan synthase activity"/>
    <property type="evidence" value="ECO:0007669"/>
    <property type="project" value="TreeGrafter"/>
</dbReference>
<accession>S8C4A5</accession>
<dbReference type="EMBL" id="AUSU01006635">
    <property type="protein sequence ID" value="EPS61720.1"/>
    <property type="molecule type" value="Genomic_DNA"/>
</dbReference>
<sequence length="405" mass="46510">MKIWILILALIFWIIIFSGKEIFESIGLDEISYDPTGRLKVFVYELPSKYNEEFIQRDPRCLTSKFAVEIHVHRFLLTSPVRTLNPEEADWFFTPVYTTSTLNDKALPLLFESPRILRSAIKLISSKWPYWNRTEGADHFFVFPHDFGACFNHMEEQAIKRGIPPLLQRATLVQIFGEKNHVCFKDGSIVIPAYVPPQNLQSHLIPPRTRRSIFVHFSGTIYWEGGFYSRGIRASISEKFKNNSLFHISDQHSTTFYEEMQRATFCLCPRGWSPWSSRLIEQVAFGCIPVVIADGIVLPFDDEVPWEEISVSVAEEDALKLEAILTSVPVDEIRRKQRSLADPSIGRAVLYPEPSEPGDAFHHILNRLARKLPHDKSIFLRPGEKILNWTAAGPVEDLEPLDIDD</sequence>
<feature type="signal peptide" evidence="6">
    <location>
        <begin position="1"/>
        <end position="19"/>
    </location>
</feature>
<evidence type="ECO:0000256" key="1">
    <source>
        <dbReference type="ARBA" id="ARBA00004323"/>
    </source>
</evidence>
<evidence type="ECO:0000313" key="9">
    <source>
        <dbReference type="Proteomes" id="UP000015453"/>
    </source>
</evidence>
<dbReference type="InterPro" id="IPR040911">
    <property type="entry name" value="Exostosin_GT47"/>
</dbReference>
<dbReference type="OrthoDB" id="1924787at2759"/>
<evidence type="ECO:0000313" key="8">
    <source>
        <dbReference type="EMBL" id="EPS61720.1"/>
    </source>
</evidence>
<organism evidence="8 9">
    <name type="scientific">Genlisea aurea</name>
    <dbReference type="NCBI Taxonomy" id="192259"/>
    <lineage>
        <taxon>Eukaryota</taxon>
        <taxon>Viridiplantae</taxon>
        <taxon>Streptophyta</taxon>
        <taxon>Embryophyta</taxon>
        <taxon>Tracheophyta</taxon>
        <taxon>Spermatophyta</taxon>
        <taxon>Magnoliopsida</taxon>
        <taxon>eudicotyledons</taxon>
        <taxon>Gunneridae</taxon>
        <taxon>Pentapetalae</taxon>
        <taxon>asterids</taxon>
        <taxon>lamiids</taxon>
        <taxon>Lamiales</taxon>
        <taxon>Lentibulariaceae</taxon>
        <taxon>Genlisea</taxon>
    </lineage>
</organism>
<gene>
    <name evidence="8" type="ORF">M569_13073</name>
</gene>
<name>S8C4A5_9LAMI</name>
<dbReference type="InterPro" id="IPR004263">
    <property type="entry name" value="Exostosin"/>
</dbReference>
<keyword evidence="3" id="KW-0328">Glycosyltransferase</keyword>
<keyword evidence="9" id="KW-1185">Reference proteome</keyword>
<feature type="chain" id="PRO_5004549344" description="Exostosin GT47 domain-containing protein" evidence="6">
    <location>
        <begin position="20"/>
        <end position="405"/>
    </location>
</feature>
<keyword evidence="6" id="KW-0732">Signal</keyword>
<evidence type="ECO:0000256" key="4">
    <source>
        <dbReference type="ARBA" id="ARBA00022968"/>
    </source>
</evidence>